<dbReference type="AlphaFoldDB" id="A0A5P1FB50"/>
<sequence>MLESRLLLKEVMNKAGQLRACKAEISSFSEIYCKAPDVIHTISQLRALTISPPILDKGNGLFKIQNIITKAIGKTFKFVVHYDYANHKSSLKGHYTVSSMD</sequence>
<evidence type="ECO:0000313" key="1">
    <source>
        <dbReference type="EMBL" id="ONK75588.1"/>
    </source>
</evidence>
<name>A0A5P1FB50_ASPOF</name>
<accession>A0A5P1FB50</accession>
<gene>
    <name evidence="1" type="ORF">A4U43_C03F18480</name>
</gene>
<proteinExistence type="predicted"/>
<protein>
    <submittedName>
        <fullName evidence="1">Uncharacterized protein</fullName>
    </submittedName>
</protein>
<dbReference type="EMBL" id="CM007383">
    <property type="protein sequence ID" value="ONK75588.1"/>
    <property type="molecule type" value="Genomic_DNA"/>
</dbReference>
<reference evidence="2" key="1">
    <citation type="journal article" date="2017" name="Nat. Commun.">
        <title>The asparagus genome sheds light on the origin and evolution of a young Y chromosome.</title>
        <authorList>
            <person name="Harkess A."/>
            <person name="Zhou J."/>
            <person name="Xu C."/>
            <person name="Bowers J.E."/>
            <person name="Van der Hulst R."/>
            <person name="Ayyampalayam S."/>
            <person name="Mercati F."/>
            <person name="Riccardi P."/>
            <person name="McKain M.R."/>
            <person name="Kakrana A."/>
            <person name="Tang H."/>
            <person name="Ray J."/>
            <person name="Groenendijk J."/>
            <person name="Arikit S."/>
            <person name="Mathioni S.M."/>
            <person name="Nakano M."/>
            <person name="Shan H."/>
            <person name="Telgmann-Rauber A."/>
            <person name="Kanno A."/>
            <person name="Yue Z."/>
            <person name="Chen H."/>
            <person name="Li W."/>
            <person name="Chen Y."/>
            <person name="Xu X."/>
            <person name="Zhang Y."/>
            <person name="Luo S."/>
            <person name="Chen H."/>
            <person name="Gao J."/>
            <person name="Mao Z."/>
            <person name="Pires J.C."/>
            <person name="Luo M."/>
            <person name="Kudrna D."/>
            <person name="Wing R.A."/>
            <person name="Meyers B.C."/>
            <person name="Yi K."/>
            <person name="Kong H."/>
            <person name="Lavrijsen P."/>
            <person name="Sunseri F."/>
            <person name="Falavigna A."/>
            <person name="Ye Y."/>
            <person name="Leebens-Mack J.H."/>
            <person name="Chen G."/>
        </authorList>
    </citation>
    <scope>NUCLEOTIDE SEQUENCE [LARGE SCALE GENOMIC DNA]</scope>
    <source>
        <strain evidence="2">cv. DH0086</strain>
    </source>
</reference>
<evidence type="ECO:0000313" key="2">
    <source>
        <dbReference type="Proteomes" id="UP000243459"/>
    </source>
</evidence>
<keyword evidence="2" id="KW-1185">Reference proteome</keyword>
<dbReference type="Gramene" id="ONK75588">
    <property type="protein sequence ID" value="ONK75588"/>
    <property type="gene ID" value="A4U43_C03F18480"/>
</dbReference>
<organism evidence="1 2">
    <name type="scientific">Asparagus officinalis</name>
    <name type="common">Garden asparagus</name>
    <dbReference type="NCBI Taxonomy" id="4686"/>
    <lineage>
        <taxon>Eukaryota</taxon>
        <taxon>Viridiplantae</taxon>
        <taxon>Streptophyta</taxon>
        <taxon>Embryophyta</taxon>
        <taxon>Tracheophyta</taxon>
        <taxon>Spermatophyta</taxon>
        <taxon>Magnoliopsida</taxon>
        <taxon>Liliopsida</taxon>
        <taxon>Asparagales</taxon>
        <taxon>Asparagaceae</taxon>
        <taxon>Asparagoideae</taxon>
        <taxon>Asparagus</taxon>
    </lineage>
</organism>
<dbReference type="Proteomes" id="UP000243459">
    <property type="component" value="Chromosome 3"/>
</dbReference>